<dbReference type="SMART" id="SM00355">
    <property type="entry name" value="ZnF_C2H2"/>
    <property type="match status" value="2"/>
</dbReference>
<evidence type="ECO:0000256" key="8">
    <source>
        <dbReference type="ARBA" id="ARBA00023242"/>
    </source>
</evidence>
<evidence type="ECO:0000256" key="7">
    <source>
        <dbReference type="ARBA" id="ARBA00023163"/>
    </source>
</evidence>
<sequence length="118" mass="12300">MEKSGGGGGGGGGQFKCKTCGRWFQTYQALGGHTTGHRAGHARKTEHGERLKAEGRLHKCPVCGLGFQMGQALGGHMRRHRPVAADSSGIDLNLPPAEDVDSLDLTLRLGLGLGLGLA</sequence>
<protein>
    <submittedName>
        <fullName evidence="11">Zinc finger protein ZAT12</fullName>
    </submittedName>
</protein>
<dbReference type="InterPro" id="IPR013087">
    <property type="entry name" value="Znf_C2H2_type"/>
</dbReference>
<feature type="domain" description="C2H2-type" evidence="10">
    <location>
        <begin position="58"/>
        <end position="80"/>
    </location>
</feature>
<evidence type="ECO:0000256" key="1">
    <source>
        <dbReference type="ARBA" id="ARBA00004123"/>
    </source>
</evidence>
<comment type="subcellular location">
    <subcellularLocation>
        <location evidence="1">Nucleus</location>
    </subcellularLocation>
</comment>
<keyword evidence="6" id="KW-0805">Transcription regulation</keyword>
<dbReference type="PROSITE" id="PS50157">
    <property type="entry name" value="ZINC_FINGER_C2H2_2"/>
    <property type="match status" value="2"/>
</dbReference>
<organism evidence="11 12">
    <name type="scientific">Apostasia shenzhenica</name>
    <dbReference type="NCBI Taxonomy" id="1088818"/>
    <lineage>
        <taxon>Eukaryota</taxon>
        <taxon>Viridiplantae</taxon>
        <taxon>Streptophyta</taxon>
        <taxon>Embryophyta</taxon>
        <taxon>Tracheophyta</taxon>
        <taxon>Spermatophyta</taxon>
        <taxon>Magnoliopsida</taxon>
        <taxon>Liliopsida</taxon>
        <taxon>Asparagales</taxon>
        <taxon>Orchidaceae</taxon>
        <taxon>Apostasioideae</taxon>
        <taxon>Apostasia</taxon>
    </lineage>
</organism>
<evidence type="ECO:0000256" key="6">
    <source>
        <dbReference type="ARBA" id="ARBA00023015"/>
    </source>
</evidence>
<evidence type="ECO:0000256" key="5">
    <source>
        <dbReference type="ARBA" id="ARBA00022833"/>
    </source>
</evidence>
<dbReference type="PANTHER" id="PTHR26374:SF450">
    <property type="entry name" value="OS11G0702300 PROTEIN"/>
    <property type="match status" value="1"/>
</dbReference>
<reference evidence="11 12" key="1">
    <citation type="journal article" date="2017" name="Nature">
        <title>The Apostasia genome and the evolution of orchids.</title>
        <authorList>
            <person name="Zhang G.Q."/>
            <person name="Liu K.W."/>
            <person name="Li Z."/>
            <person name="Lohaus R."/>
            <person name="Hsiao Y.Y."/>
            <person name="Niu S.C."/>
            <person name="Wang J.Y."/>
            <person name="Lin Y.C."/>
            <person name="Xu Q."/>
            <person name="Chen L.J."/>
            <person name="Yoshida K."/>
            <person name="Fujiwara S."/>
            <person name="Wang Z.W."/>
            <person name="Zhang Y.Q."/>
            <person name="Mitsuda N."/>
            <person name="Wang M."/>
            <person name="Liu G.H."/>
            <person name="Pecoraro L."/>
            <person name="Huang H.X."/>
            <person name="Xiao X.J."/>
            <person name="Lin M."/>
            <person name="Wu X.Y."/>
            <person name="Wu W.L."/>
            <person name="Chen Y.Y."/>
            <person name="Chang S.B."/>
            <person name="Sakamoto S."/>
            <person name="Ohme-Takagi M."/>
            <person name="Yagi M."/>
            <person name="Zeng S.J."/>
            <person name="Shen C.Y."/>
            <person name="Yeh C.M."/>
            <person name="Luo Y.B."/>
            <person name="Tsai W.C."/>
            <person name="Van de Peer Y."/>
            <person name="Liu Z.J."/>
        </authorList>
    </citation>
    <scope>NUCLEOTIDE SEQUENCE [LARGE SCALE GENOMIC DNA]</scope>
    <source>
        <strain evidence="12">cv. Shenzhen</strain>
        <tissue evidence="11">Stem</tissue>
    </source>
</reference>
<evidence type="ECO:0000256" key="2">
    <source>
        <dbReference type="ARBA" id="ARBA00022723"/>
    </source>
</evidence>
<keyword evidence="2" id="KW-0479">Metal-binding</keyword>
<keyword evidence="5" id="KW-0862">Zinc</keyword>
<evidence type="ECO:0000256" key="4">
    <source>
        <dbReference type="ARBA" id="ARBA00022771"/>
    </source>
</evidence>
<proteinExistence type="predicted"/>
<dbReference type="Gene3D" id="3.30.160.60">
    <property type="entry name" value="Classic Zinc Finger"/>
    <property type="match status" value="1"/>
</dbReference>
<evidence type="ECO:0000259" key="10">
    <source>
        <dbReference type="PROSITE" id="PS50157"/>
    </source>
</evidence>
<dbReference type="OrthoDB" id="9411774at2759"/>
<dbReference type="PROSITE" id="PS00028">
    <property type="entry name" value="ZINC_FINGER_C2H2_1"/>
    <property type="match status" value="2"/>
</dbReference>
<keyword evidence="8" id="KW-0539">Nucleus</keyword>
<dbReference type="InterPro" id="IPR036236">
    <property type="entry name" value="Znf_C2H2_sf"/>
</dbReference>
<keyword evidence="12" id="KW-1185">Reference proteome</keyword>
<name>A0A2H9ZZ31_9ASPA</name>
<evidence type="ECO:0000256" key="9">
    <source>
        <dbReference type="PROSITE-ProRule" id="PRU00042"/>
    </source>
</evidence>
<dbReference type="GO" id="GO:0005634">
    <property type="term" value="C:nucleus"/>
    <property type="evidence" value="ECO:0007669"/>
    <property type="project" value="UniProtKB-SubCell"/>
</dbReference>
<feature type="domain" description="C2H2-type" evidence="10">
    <location>
        <begin position="15"/>
        <end position="42"/>
    </location>
</feature>
<dbReference type="GO" id="GO:0008270">
    <property type="term" value="F:zinc ion binding"/>
    <property type="evidence" value="ECO:0007669"/>
    <property type="project" value="UniProtKB-KW"/>
</dbReference>
<accession>A0A2H9ZZ31</accession>
<keyword evidence="7" id="KW-0804">Transcription</keyword>
<dbReference type="PANTHER" id="PTHR26374">
    <property type="entry name" value="ZINC FINGER PROTEIN ZAT5"/>
    <property type="match status" value="1"/>
</dbReference>
<gene>
    <name evidence="11" type="primary">ZAT12</name>
    <name evidence="11" type="ORF">AXF42_Ash017435</name>
</gene>
<dbReference type="Pfam" id="PF13912">
    <property type="entry name" value="zf-C2H2_6"/>
    <property type="match status" value="2"/>
</dbReference>
<keyword evidence="3" id="KW-0677">Repeat</keyword>
<dbReference type="AlphaFoldDB" id="A0A2H9ZZ31"/>
<evidence type="ECO:0000313" key="12">
    <source>
        <dbReference type="Proteomes" id="UP000236161"/>
    </source>
</evidence>
<keyword evidence="4 9" id="KW-0863">Zinc-finger</keyword>
<dbReference type="STRING" id="1088818.A0A2H9ZZ31"/>
<dbReference type="SUPFAM" id="SSF57667">
    <property type="entry name" value="beta-beta-alpha zinc fingers"/>
    <property type="match status" value="1"/>
</dbReference>
<dbReference type="Proteomes" id="UP000236161">
    <property type="component" value="Unassembled WGS sequence"/>
</dbReference>
<dbReference type="EMBL" id="KZ452313">
    <property type="protein sequence ID" value="PKA48536.1"/>
    <property type="molecule type" value="Genomic_DNA"/>
</dbReference>
<evidence type="ECO:0000313" key="11">
    <source>
        <dbReference type="EMBL" id="PKA48536.1"/>
    </source>
</evidence>
<evidence type="ECO:0000256" key="3">
    <source>
        <dbReference type="ARBA" id="ARBA00022737"/>
    </source>
</evidence>